<evidence type="ECO:0000256" key="1">
    <source>
        <dbReference type="SAM" id="MobiDB-lite"/>
    </source>
</evidence>
<evidence type="ECO:0000313" key="2">
    <source>
        <dbReference type="EMBL" id="MBR0673832.1"/>
    </source>
</evidence>
<dbReference type="AlphaFoldDB" id="A0A9X9X353"/>
<dbReference type="EMBL" id="JAAEDM010000092">
    <property type="protein sequence ID" value="MBR0673832.1"/>
    <property type="molecule type" value="Genomic_DNA"/>
</dbReference>
<feature type="region of interest" description="Disordered" evidence="1">
    <location>
        <begin position="323"/>
        <end position="342"/>
    </location>
</feature>
<reference evidence="2" key="1">
    <citation type="submission" date="2020-01" db="EMBL/GenBank/DDBJ databases">
        <authorList>
            <person name="Rat A."/>
        </authorList>
    </citation>
    <scope>NUCLEOTIDE SEQUENCE</scope>
    <source>
        <strain evidence="2">LMG 31231</strain>
    </source>
</reference>
<organism evidence="2 3">
    <name type="scientific">Neoroseomonas soli</name>
    <dbReference type="NCBI Taxonomy" id="1081025"/>
    <lineage>
        <taxon>Bacteria</taxon>
        <taxon>Pseudomonadati</taxon>
        <taxon>Pseudomonadota</taxon>
        <taxon>Alphaproteobacteria</taxon>
        <taxon>Acetobacterales</taxon>
        <taxon>Acetobacteraceae</taxon>
        <taxon>Neoroseomonas</taxon>
    </lineage>
</organism>
<dbReference type="InterPro" id="IPR029044">
    <property type="entry name" value="Nucleotide-diphossugar_trans"/>
</dbReference>
<reference evidence="2" key="2">
    <citation type="journal article" date="2021" name="Syst. Appl. Microbiol.">
        <title>Roseomonas hellenica sp. nov., isolated from roots of wild-growing Alkanna tinctoria.</title>
        <authorList>
            <person name="Rat A."/>
            <person name="Naranjo H.D."/>
            <person name="Lebbe L."/>
            <person name="Cnockaert M."/>
            <person name="Krigas N."/>
            <person name="Grigoriadou K."/>
            <person name="Maloupa E."/>
            <person name="Willems A."/>
        </authorList>
    </citation>
    <scope>NUCLEOTIDE SEQUENCE</scope>
    <source>
        <strain evidence="2">LMG 31231</strain>
    </source>
</reference>
<evidence type="ECO:0000313" key="3">
    <source>
        <dbReference type="Proteomes" id="UP001138751"/>
    </source>
</evidence>
<protein>
    <recommendedName>
        <fullName evidence="4">Glycosyl transferase</fullName>
    </recommendedName>
</protein>
<dbReference type="RefSeq" id="WP_211864232.1">
    <property type="nucleotide sequence ID" value="NZ_JAAEDM010000092.1"/>
</dbReference>
<dbReference type="SUPFAM" id="SSF53448">
    <property type="entry name" value="Nucleotide-diphospho-sugar transferases"/>
    <property type="match status" value="1"/>
</dbReference>
<accession>A0A9X9X353</accession>
<name>A0A9X9X353_9PROT</name>
<proteinExistence type="predicted"/>
<comment type="caution">
    <text evidence="2">The sequence shown here is derived from an EMBL/GenBank/DDBJ whole genome shotgun (WGS) entry which is preliminary data.</text>
</comment>
<sequence>MSEARIHCFTSASLAYLDRARVLGESLRRHHPDWVLWLCLVDQAPSGFRLDLTKEPFDHVLPIDALDIPDLRRWMFGHDVVELCTAVKGPMLLHLLSAGARKVVYLDPDIAVFGRLDEIEARLDESDLLLTPHLLAPETARDAILDNEVGAMKHGIFNLGFIAVAASAEGRRFAHWWRDRLLEFCIDDVPSGIFTDQRWCDHVPVFFPGADVLRDPGYNVASWNLTHRPLSIGPDGVIRAAGQPLRFFHFTKFNGVGRRMLERHAGTDTALHELMAWYANSLAAQAPVGIPPDWWAFGRYADDQSIPRAHRRQYRADPQLRERFPNPFEAGGRSLAAHLGQD</sequence>
<dbReference type="Proteomes" id="UP001138751">
    <property type="component" value="Unassembled WGS sequence"/>
</dbReference>
<keyword evidence="3" id="KW-1185">Reference proteome</keyword>
<gene>
    <name evidence="2" type="ORF">GXW76_21855</name>
</gene>
<dbReference type="Gene3D" id="3.90.550.10">
    <property type="entry name" value="Spore Coat Polysaccharide Biosynthesis Protein SpsA, Chain A"/>
    <property type="match status" value="1"/>
</dbReference>
<evidence type="ECO:0008006" key="4">
    <source>
        <dbReference type="Google" id="ProtNLM"/>
    </source>
</evidence>